<evidence type="ECO:0000313" key="2">
    <source>
        <dbReference type="EMBL" id="SVC62945.1"/>
    </source>
</evidence>
<dbReference type="EMBL" id="UINC01101821">
    <property type="protein sequence ID" value="SVC62945.1"/>
    <property type="molecule type" value="Genomic_DNA"/>
</dbReference>
<reference evidence="2" key="1">
    <citation type="submission" date="2018-05" db="EMBL/GenBank/DDBJ databases">
        <authorList>
            <person name="Lanie J.A."/>
            <person name="Ng W.-L."/>
            <person name="Kazmierczak K.M."/>
            <person name="Andrzejewski T.M."/>
            <person name="Davidsen T.M."/>
            <person name="Wayne K.J."/>
            <person name="Tettelin H."/>
            <person name="Glass J.I."/>
            <person name="Rusch D."/>
            <person name="Podicherti R."/>
            <person name="Tsui H.-C.T."/>
            <person name="Winkler M.E."/>
        </authorList>
    </citation>
    <scope>NUCLEOTIDE SEQUENCE</scope>
</reference>
<feature type="non-terminal residue" evidence="2">
    <location>
        <position position="67"/>
    </location>
</feature>
<sequence length="67" mass="7416">MKNPNPIIPPGMNLDKSRRGRSNMRIAVVVIVLVHIALFGGILFNACSQKDDDAVDNTQLEENKIAR</sequence>
<keyword evidence="1" id="KW-0472">Membrane</keyword>
<evidence type="ECO:0000256" key="1">
    <source>
        <dbReference type="SAM" id="Phobius"/>
    </source>
</evidence>
<accession>A0A382NRG5</accession>
<gene>
    <name evidence="2" type="ORF">METZ01_LOCUS315799</name>
</gene>
<proteinExistence type="predicted"/>
<dbReference type="AlphaFoldDB" id="A0A382NRG5"/>
<feature type="transmembrane region" description="Helical" evidence="1">
    <location>
        <begin position="26"/>
        <end position="44"/>
    </location>
</feature>
<keyword evidence="1" id="KW-1133">Transmembrane helix</keyword>
<organism evidence="2">
    <name type="scientific">marine metagenome</name>
    <dbReference type="NCBI Taxonomy" id="408172"/>
    <lineage>
        <taxon>unclassified sequences</taxon>
        <taxon>metagenomes</taxon>
        <taxon>ecological metagenomes</taxon>
    </lineage>
</organism>
<protein>
    <submittedName>
        <fullName evidence="2">Uncharacterized protein</fullName>
    </submittedName>
</protein>
<name>A0A382NRG5_9ZZZZ</name>
<keyword evidence="1" id="KW-0812">Transmembrane</keyword>